<accession>A0A2K1LAX6</accession>
<gene>
    <name evidence="9" type="ORF">PHYPA_001604</name>
</gene>
<feature type="transmembrane region" description="Helical" evidence="8">
    <location>
        <begin position="66"/>
        <end position="90"/>
    </location>
</feature>
<dbReference type="AlphaFoldDB" id="A0A2K1LAX6"/>
<feature type="transmembrane region" description="Helical" evidence="8">
    <location>
        <begin position="33"/>
        <end position="54"/>
    </location>
</feature>
<evidence type="ECO:0000256" key="8">
    <source>
        <dbReference type="SAM" id="Phobius"/>
    </source>
</evidence>
<evidence type="ECO:0000256" key="4">
    <source>
        <dbReference type="ARBA" id="ARBA00022692"/>
    </source>
</evidence>
<keyword evidence="6" id="KW-0406">Ion transport</keyword>
<keyword evidence="4 8" id="KW-0812">Transmembrane</keyword>
<dbReference type="PaxDb" id="3218-PP1S28_287V6.1"/>
<reference evidence="9 11" key="2">
    <citation type="journal article" date="2018" name="Plant J.">
        <title>The Physcomitrella patens chromosome-scale assembly reveals moss genome structure and evolution.</title>
        <authorList>
            <person name="Lang D."/>
            <person name="Ullrich K.K."/>
            <person name="Murat F."/>
            <person name="Fuchs J."/>
            <person name="Jenkins J."/>
            <person name="Haas F.B."/>
            <person name="Piednoel M."/>
            <person name="Gundlach H."/>
            <person name="Van Bel M."/>
            <person name="Meyberg R."/>
            <person name="Vives C."/>
            <person name="Morata J."/>
            <person name="Symeonidi A."/>
            <person name="Hiss M."/>
            <person name="Muchero W."/>
            <person name="Kamisugi Y."/>
            <person name="Saleh O."/>
            <person name="Blanc G."/>
            <person name="Decker E.L."/>
            <person name="van Gessel N."/>
            <person name="Grimwood J."/>
            <person name="Hayes R.D."/>
            <person name="Graham S.W."/>
            <person name="Gunter L.E."/>
            <person name="McDaniel S.F."/>
            <person name="Hoernstein S.N.W."/>
            <person name="Larsson A."/>
            <person name="Li F.W."/>
            <person name="Perroud P.F."/>
            <person name="Phillips J."/>
            <person name="Ranjan P."/>
            <person name="Rokshar D.S."/>
            <person name="Rothfels C.J."/>
            <person name="Schneider L."/>
            <person name="Shu S."/>
            <person name="Stevenson D.W."/>
            <person name="Thummler F."/>
            <person name="Tillich M."/>
            <person name="Villarreal Aguilar J.C."/>
            <person name="Widiez T."/>
            <person name="Wong G.K."/>
            <person name="Wymore A."/>
            <person name="Zhang Y."/>
            <person name="Zimmer A.D."/>
            <person name="Quatrano R.S."/>
            <person name="Mayer K.F.X."/>
            <person name="Goodstein D."/>
            <person name="Casacuberta J.M."/>
            <person name="Vandepoele K."/>
            <person name="Reski R."/>
            <person name="Cuming A.C."/>
            <person name="Tuskan G.A."/>
            <person name="Maumus F."/>
            <person name="Salse J."/>
            <person name="Schmutz J."/>
            <person name="Rensing S.A."/>
        </authorList>
    </citation>
    <scope>NUCLEOTIDE SEQUENCE [LARGE SCALE GENOMIC DNA]</scope>
    <source>
        <strain evidence="10 11">cv. Gransden 2004</strain>
    </source>
</reference>
<dbReference type="EnsemblPlants" id="Pp3c1_34600V3.1">
    <property type="protein sequence ID" value="PAC:32967528.CDS.1"/>
    <property type="gene ID" value="Pp3c1_34600"/>
</dbReference>
<dbReference type="STRING" id="3218.A0A2K1LAX6"/>
<organism evidence="9">
    <name type="scientific">Physcomitrium patens</name>
    <name type="common">Spreading-leaved earth moss</name>
    <name type="synonym">Physcomitrella patens</name>
    <dbReference type="NCBI Taxonomy" id="3218"/>
    <lineage>
        <taxon>Eukaryota</taxon>
        <taxon>Viridiplantae</taxon>
        <taxon>Streptophyta</taxon>
        <taxon>Embryophyta</taxon>
        <taxon>Bryophyta</taxon>
        <taxon>Bryophytina</taxon>
        <taxon>Bryopsida</taxon>
        <taxon>Funariidae</taxon>
        <taxon>Funariales</taxon>
        <taxon>Funariaceae</taxon>
        <taxon>Physcomitrium</taxon>
    </lineage>
</organism>
<keyword evidence="3" id="KW-1003">Cell membrane</keyword>
<dbReference type="GO" id="GO:0005247">
    <property type="term" value="F:voltage-gated chloride channel activity"/>
    <property type="evidence" value="ECO:0000318"/>
    <property type="project" value="GO_Central"/>
</dbReference>
<dbReference type="Pfam" id="PF25539">
    <property type="entry name" value="Bestrophin_2"/>
    <property type="match status" value="1"/>
</dbReference>
<keyword evidence="2" id="KW-0813">Transport</keyword>
<dbReference type="Gramene" id="Pp3c1_34600V3.2">
    <property type="protein sequence ID" value="PAC:32967529.CDS.1"/>
    <property type="gene ID" value="Pp3c1_34600"/>
</dbReference>
<evidence type="ECO:0000256" key="2">
    <source>
        <dbReference type="ARBA" id="ARBA00022448"/>
    </source>
</evidence>
<dbReference type="PANTHER" id="PTHR33281">
    <property type="entry name" value="UPF0187 PROTEIN YNEE"/>
    <property type="match status" value="1"/>
</dbReference>
<dbReference type="PANTHER" id="PTHR33281:SF19">
    <property type="entry name" value="VOLTAGE-DEPENDENT ANION CHANNEL-FORMING PROTEIN YNEE"/>
    <property type="match status" value="1"/>
</dbReference>
<dbReference type="EnsemblPlants" id="Pp3c1_34600V3.2">
    <property type="protein sequence ID" value="PAC:32967529.CDS.1"/>
    <property type="gene ID" value="Pp3c1_34600"/>
</dbReference>
<evidence type="ECO:0000313" key="11">
    <source>
        <dbReference type="Proteomes" id="UP000006727"/>
    </source>
</evidence>
<evidence type="ECO:0000256" key="6">
    <source>
        <dbReference type="ARBA" id="ARBA00023065"/>
    </source>
</evidence>
<dbReference type="GO" id="GO:0042651">
    <property type="term" value="C:thylakoid membrane"/>
    <property type="evidence" value="ECO:0000318"/>
    <property type="project" value="GO_Central"/>
</dbReference>
<sequence>MHRNAVYGHDEWAKHKSCWRHGRHLKTIFASRPIVATGPPVAFCTLIAVFVVIFNHSVLVGHFPVWVPVIQVASIPFALTSSVLSLLLVFRTNSSYNRFDEARKAWGSNVNRTRDLARQALTWIRSPADLPKLHCLLRHIKAYSYCLKDHLTQDNTLREELAKVLEPTELELVLSSKHRPNYVMQVMSELIKQCKVSEWESMSMDRNLTQFHDNVGACERLFKTPIPVAYTRLTSRVLSLWHISLPFALWNSCHWLTIPATFFSSAALFYIEEVGVLIEEPFWILALMSISDGICSALDGLVAAHQETRLVWGVHPQAVCKKDHVVITFENSRSCASDGFRPQHDYIDVAMTRVNSVS</sequence>
<dbReference type="Gramene" id="Pp3c1_34600V3.1">
    <property type="protein sequence ID" value="PAC:32967528.CDS.1"/>
    <property type="gene ID" value="Pp3c1_34600"/>
</dbReference>
<keyword evidence="11" id="KW-1185">Reference proteome</keyword>
<keyword evidence="7 8" id="KW-0472">Membrane</keyword>
<keyword evidence="5 8" id="KW-1133">Transmembrane helix</keyword>
<dbReference type="GO" id="GO:0005886">
    <property type="term" value="C:plasma membrane"/>
    <property type="evidence" value="ECO:0007669"/>
    <property type="project" value="UniProtKB-SubCell"/>
</dbReference>
<comment type="subcellular location">
    <subcellularLocation>
        <location evidence="1">Cell membrane</location>
        <topology evidence="1">Multi-pass membrane protein</topology>
    </subcellularLocation>
</comment>
<dbReference type="Proteomes" id="UP000006727">
    <property type="component" value="Chromosome 1"/>
</dbReference>
<dbReference type="EMBL" id="ABEU02000001">
    <property type="protein sequence ID" value="PNR63179.1"/>
    <property type="molecule type" value="Genomic_DNA"/>
</dbReference>
<evidence type="ECO:0000313" key="10">
    <source>
        <dbReference type="EnsemblPlants" id="PAC:32967528.CDS.1"/>
    </source>
</evidence>
<dbReference type="InterPro" id="IPR044669">
    <property type="entry name" value="YneE/VCCN1/2-like"/>
</dbReference>
<evidence type="ECO:0000256" key="5">
    <source>
        <dbReference type="ARBA" id="ARBA00022989"/>
    </source>
</evidence>
<evidence type="ECO:0000256" key="3">
    <source>
        <dbReference type="ARBA" id="ARBA00022475"/>
    </source>
</evidence>
<evidence type="ECO:0000256" key="1">
    <source>
        <dbReference type="ARBA" id="ARBA00004651"/>
    </source>
</evidence>
<name>A0A2K1LAX6_PHYPA</name>
<reference evidence="9 11" key="1">
    <citation type="journal article" date="2008" name="Science">
        <title>The Physcomitrella genome reveals evolutionary insights into the conquest of land by plants.</title>
        <authorList>
            <person name="Rensing S."/>
            <person name="Lang D."/>
            <person name="Zimmer A."/>
            <person name="Terry A."/>
            <person name="Salamov A."/>
            <person name="Shapiro H."/>
            <person name="Nishiyama T."/>
            <person name="Perroud P.-F."/>
            <person name="Lindquist E."/>
            <person name="Kamisugi Y."/>
            <person name="Tanahashi T."/>
            <person name="Sakakibara K."/>
            <person name="Fujita T."/>
            <person name="Oishi K."/>
            <person name="Shin-I T."/>
            <person name="Kuroki Y."/>
            <person name="Toyoda A."/>
            <person name="Suzuki Y."/>
            <person name="Hashimoto A."/>
            <person name="Yamaguchi K."/>
            <person name="Sugano A."/>
            <person name="Kohara Y."/>
            <person name="Fujiyama A."/>
            <person name="Anterola A."/>
            <person name="Aoki S."/>
            <person name="Ashton N."/>
            <person name="Barbazuk W.B."/>
            <person name="Barker E."/>
            <person name="Bennetzen J."/>
            <person name="Bezanilla M."/>
            <person name="Blankenship R."/>
            <person name="Cho S.H."/>
            <person name="Dutcher S."/>
            <person name="Estelle M."/>
            <person name="Fawcett J.A."/>
            <person name="Gundlach H."/>
            <person name="Hanada K."/>
            <person name="Heyl A."/>
            <person name="Hicks K.A."/>
            <person name="Hugh J."/>
            <person name="Lohr M."/>
            <person name="Mayer K."/>
            <person name="Melkozernov A."/>
            <person name="Murata T."/>
            <person name="Nelson D."/>
            <person name="Pils B."/>
            <person name="Prigge M."/>
            <person name="Reiss B."/>
            <person name="Renner T."/>
            <person name="Rombauts S."/>
            <person name="Rushton P."/>
            <person name="Sanderfoot A."/>
            <person name="Schween G."/>
            <person name="Shiu S.-H."/>
            <person name="Stueber K."/>
            <person name="Theodoulou F.L."/>
            <person name="Tu H."/>
            <person name="Van de Peer Y."/>
            <person name="Verrier P.J."/>
            <person name="Waters E."/>
            <person name="Wood A."/>
            <person name="Yang L."/>
            <person name="Cove D."/>
            <person name="Cuming A."/>
            <person name="Hasebe M."/>
            <person name="Lucas S."/>
            <person name="Mishler D.B."/>
            <person name="Reski R."/>
            <person name="Grigoriev I."/>
            <person name="Quatrano R.S."/>
            <person name="Boore J.L."/>
        </authorList>
    </citation>
    <scope>NUCLEOTIDE SEQUENCE [LARGE SCALE GENOMIC DNA]</scope>
    <source>
        <strain evidence="10 11">cv. Gransden 2004</strain>
    </source>
</reference>
<dbReference type="InParanoid" id="A0A2K1LAX6"/>
<dbReference type="GO" id="GO:0019684">
    <property type="term" value="P:photosynthesis, light reaction"/>
    <property type="evidence" value="ECO:0000318"/>
    <property type="project" value="GO_Central"/>
</dbReference>
<evidence type="ECO:0000313" key="9">
    <source>
        <dbReference type="EMBL" id="PNR63179.1"/>
    </source>
</evidence>
<evidence type="ECO:0000256" key="7">
    <source>
        <dbReference type="ARBA" id="ARBA00023136"/>
    </source>
</evidence>
<reference evidence="10" key="3">
    <citation type="submission" date="2020-12" db="UniProtKB">
        <authorList>
            <consortium name="EnsemblPlants"/>
        </authorList>
    </citation>
    <scope>IDENTIFICATION</scope>
</reference>
<protein>
    <submittedName>
        <fullName evidence="9 10">Uncharacterized protein</fullName>
    </submittedName>
</protein>
<proteinExistence type="predicted"/>